<dbReference type="KEGG" id="pmrn:116956445"/>
<feature type="region of interest" description="Disordered" evidence="1">
    <location>
        <begin position="159"/>
        <end position="292"/>
    </location>
</feature>
<dbReference type="PANTHER" id="PTHR32094:SF5">
    <property type="entry name" value="FANCONI ANEMIA GROUP E PROTEIN"/>
    <property type="match status" value="1"/>
</dbReference>
<dbReference type="InterPro" id="IPR021025">
    <property type="entry name" value="Fanconi_anaemia_gr_E_prot_C"/>
</dbReference>
<evidence type="ECO:0000313" key="4">
    <source>
        <dbReference type="RefSeq" id="XP_032833978.1"/>
    </source>
</evidence>
<feature type="domain" description="Fanconi Anaemia group E protein C-terminal" evidence="2">
    <location>
        <begin position="307"/>
        <end position="562"/>
    </location>
</feature>
<dbReference type="Proteomes" id="UP001318040">
    <property type="component" value="Chromosome 65"/>
</dbReference>
<dbReference type="Gene3D" id="1.25.40.480">
    <property type="match status" value="1"/>
</dbReference>
<accession>A0AAJ7XHZ5</accession>
<name>A0AAJ7XHZ5_PETMA</name>
<organism evidence="3 4">
    <name type="scientific">Petromyzon marinus</name>
    <name type="common">Sea lamprey</name>
    <dbReference type="NCBI Taxonomy" id="7757"/>
    <lineage>
        <taxon>Eukaryota</taxon>
        <taxon>Metazoa</taxon>
        <taxon>Chordata</taxon>
        <taxon>Craniata</taxon>
        <taxon>Vertebrata</taxon>
        <taxon>Cyclostomata</taxon>
        <taxon>Hyperoartia</taxon>
        <taxon>Petromyzontiformes</taxon>
        <taxon>Petromyzontidae</taxon>
        <taxon>Petromyzon</taxon>
    </lineage>
</organism>
<protein>
    <submittedName>
        <fullName evidence="4">Fanconi anemia group E protein</fullName>
    </submittedName>
</protein>
<dbReference type="CTD" id="2178"/>
<dbReference type="Pfam" id="PF11510">
    <property type="entry name" value="FA_FANCE"/>
    <property type="match status" value="1"/>
</dbReference>
<evidence type="ECO:0000256" key="1">
    <source>
        <dbReference type="SAM" id="MobiDB-lite"/>
    </source>
</evidence>
<proteinExistence type="predicted"/>
<dbReference type="PANTHER" id="PTHR32094">
    <property type="entry name" value="FANCONI ANEMIA GROUP E PROTEIN"/>
    <property type="match status" value="1"/>
</dbReference>
<reference evidence="4" key="1">
    <citation type="submission" date="2025-08" db="UniProtKB">
        <authorList>
            <consortium name="RefSeq"/>
        </authorList>
    </citation>
    <scope>IDENTIFICATION</scope>
    <source>
        <tissue evidence="4">Sperm</tissue>
    </source>
</reference>
<feature type="compositionally biased region" description="Gly residues" evidence="1">
    <location>
        <begin position="281"/>
        <end position="290"/>
    </location>
</feature>
<sequence>MDLRSFLDRSRPAHRLLLHALLVARRPEAAGLACARRLEARGSRPWRALVEELCVEVPGTGPGQHARLALLPALLRLPVSLQRSVVSLLSTVRDEVPAPALALLRRALLRPAAPCDPWVRVAARTMEPPSQRVDDGGGAVSEVWRARYAALCESLRARSRCQGDGGHRGDTAEHVGTARLAEREEPETPVVPGRGSDDEGTVGVTCDPSGTRKRPVPDDDGGDDGGGDGGGGGVESGNAAVAHKRPRLDSPRHAGDLSASGRAALGGDPGTPVPGPRESSDGGGGDGGGADILDELPLQKAEQEQGLPPHIKEKVAKVKEWLEASCELPGMEETSPAEISLLNECRPEQVSAVCSVLGAATLPEESVALLATAVAALTPKIGHAASTHLARELFLSKLSSLEQPASRLLSGALGSFCSSYPKQGCAACLLPLTQTGELGPFQVEFMCRVIRDNLASDDLPSLLRLLVSSPGVCWGEGLLTVLQATLDRKMELNAEEVEMLVVAMSAHAASFAKSLKFAKLLLALVNKHGAQVTRGHGATLAAMVEVGDTFMKRTLRAALKKISG</sequence>
<dbReference type="RefSeq" id="XP_032833978.1">
    <property type="nucleotide sequence ID" value="XM_032978087.1"/>
</dbReference>
<dbReference type="GO" id="GO:0036297">
    <property type="term" value="P:interstrand cross-link repair"/>
    <property type="evidence" value="ECO:0007669"/>
    <property type="project" value="InterPro"/>
</dbReference>
<keyword evidence="3" id="KW-1185">Reference proteome</keyword>
<evidence type="ECO:0000259" key="2">
    <source>
        <dbReference type="Pfam" id="PF11510"/>
    </source>
</evidence>
<dbReference type="AlphaFoldDB" id="A0AAJ7XHZ5"/>
<dbReference type="GO" id="GO:0043240">
    <property type="term" value="C:Fanconi anaemia nuclear complex"/>
    <property type="evidence" value="ECO:0007669"/>
    <property type="project" value="InterPro"/>
</dbReference>
<dbReference type="InterPro" id="IPR039685">
    <property type="entry name" value="FANCE"/>
</dbReference>
<gene>
    <name evidence="4" type="primary">FANCE</name>
</gene>
<evidence type="ECO:0000313" key="3">
    <source>
        <dbReference type="Proteomes" id="UP001318040"/>
    </source>
</evidence>